<dbReference type="EMBL" id="JAMRDG010000001">
    <property type="protein sequence ID" value="KAJ3705834.1"/>
    <property type="molecule type" value="Genomic_DNA"/>
</dbReference>
<feature type="compositionally biased region" description="Polar residues" evidence="1">
    <location>
        <begin position="312"/>
        <end position="326"/>
    </location>
</feature>
<feature type="region of interest" description="Disordered" evidence="1">
    <location>
        <begin position="311"/>
        <end position="338"/>
    </location>
</feature>
<keyword evidence="3" id="KW-1185">Reference proteome</keyword>
<evidence type="ECO:0000256" key="1">
    <source>
        <dbReference type="SAM" id="MobiDB-lite"/>
    </source>
</evidence>
<proteinExistence type="predicted"/>
<protein>
    <submittedName>
        <fullName evidence="2">Uncharacterized protein</fullName>
    </submittedName>
</protein>
<evidence type="ECO:0000313" key="3">
    <source>
        <dbReference type="Proteomes" id="UP001210211"/>
    </source>
</evidence>
<gene>
    <name evidence="2" type="ORF">LUZ61_009539</name>
</gene>
<dbReference type="InterPro" id="IPR040249">
    <property type="entry name" value="Ricin_B-like_lectin_EULS3-like"/>
</dbReference>
<comment type="caution">
    <text evidence="2">The sequence shown here is derived from an EMBL/GenBank/DDBJ whole genome shotgun (WGS) entry which is preliminary data.</text>
</comment>
<dbReference type="AlphaFoldDB" id="A0AAD6EYI1"/>
<dbReference type="Proteomes" id="UP001210211">
    <property type="component" value="Unassembled WGS sequence"/>
</dbReference>
<evidence type="ECO:0000313" key="2">
    <source>
        <dbReference type="EMBL" id="KAJ3705834.1"/>
    </source>
</evidence>
<name>A0AAD6EYI1_9POAL</name>
<accession>A0AAD6EYI1</accession>
<dbReference type="InterPro" id="IPR035992">
    <property type="entry name" value="Ricin_B-like_lectins"/>
</dbReference>
<dbReference type="PANTHER" id="PTHR31257">
    <property type="entry name" value="RICIN B-LIKE LECTIN EULS3"/>
    <property type="match status" value="1"/>
</dbReference>
<organism evidence="2 3">
    <name type="scientific">Rhynchospora tenuis</name>
    <dbReference type="NCBI Taxonomy" id="198213"/>
    <lineage>
        <taxon>Eukaryota</taxon>
        <taxon>Viridiplantae</taxon>
        <taxon>Streptophyta</taxon>
        <taxon>Embryophyta</taxon>
        <taxon>Tracheophyta</taxon>
        <taxon>Spermatophyta</taxon>
        <taxon>Magnoliopsida</taxon>
        <taxon>Liliopsida</taxon>
        <taxon>Poales</taxon>
        <taxon>Cyperaceae</taxon>
        <taxon>Cyperoideae</taxon>
        <taxon>Rhynchosporeae</taxon>
        <taxon>Rhynchospora</taxon>
    </lineage>
</organism>
<sequence length="338" mass="38492">MSNQQTYMIINQGGNEEYSLAIRGRKVVVALYNPRDPYQRWIKKDNGTKDQEGQPAFILINEATNEAIKHEGTTGPMSLVQYDTVASSQDNSVLWSESKDSNQGFRYIRRASNISRHITVNYHALREGRIVDLWYETDITEHWKFIPYSKDLLVPNQQTITISCRSKEGYNLTISDDTVMLARADPKDKNQIWVKEISYAKPVKDKDGKQAFALVNKATGKAIKHGFGTDNLVHLAQFNQNYLDSSLLWTESEKELGFKEIRMQSNTSAVFHASYVDEADSNKALLELRLPTSSNDQLWKFQEITLWDAGDASTTTPEKPSNQWDSSKADIFFDGSKN</sequence>
<dbReference type="PANTHER" id="PTHR31257:SF2">
    <property type="entry name" value="RICIN B-LIKE LECTIN EULS3"/>
    <property type="match status" value="1"/>
</dbReference>
<reference evidence="2 3" key="1">
    <citation type="journal article" date="2022" name="Cell">
        <title>Repeat-based holocentromeres influence genome architecture and karyotype evolution.</title>
        <authorList>
            <person name="Hofstatter P.G."/>
            <person name="Thangavel G."/>
            <person name="Lux T."/>
            <person name="Neumann P."/>
            <person name="Vondrak T."/>
            <person name="Novak P."/>
            <person name="Zhang M."/>
            <person name="Costa L."/>
            <person name="Castellani M."/>
            <person name="Scott A."/>
            <person name="Toegelov H."/>
            <person name="Fuchs J."/>
            <person name="Mata-Sucre Y."/>
            <person name="Dias Y."/>
            <person name="Vanzela A.L.L."/>
            <person name="Huettel B."/>
            <person name="Almeida C.C.S."/>
            <person name="Simkova H."/>
            <person name="Souza G."/>
            <person name="Pedrosa-Harand A."/>
            <person name="Macas J."/>
            <person name="Mayer K.F.X."/>
            <person name="Houben A."/>
            <person name="Marques A."/>
        </authorList>
    </citation>
    <scope>NUCLEOTIDE SEQUENCE [LARGE SCALE GENOMIC DNA]</scope>
    <source>
        <strain evidence="2">RhyTen1mFocal</strain>
    </source>
</reference>
<dbReference type="SUPFAM" id="SSF50370">
    <property type="entry name" value="Ricin B-like lectins"/>
    <property type="match status" value="2"/>
</dbReference>